<name>A0A2J7ZR41_9CHLO</name>
<proteinExistence type="predicted"/>
<reference evidence="2 3" key="1">
    <citation type="journal article" date="2017" name="Mol. Biol. Evol.">
        <title>The 4-celled Tetrabaena socialis nuclear genome reveals the essential components for genetic control of cell number at the origin of multicellularity in the volvocine lineage.</title>
        <authorList>
            <person name="Featherston J."/>
            <person name="Arakaki Y."/>
            <person name="Hanschen E.R."/>
            <person name="Ferris P.J."/>
            <person name="Michod R.E."/>
            <person name="Olson B.J.S.C."/>
            <person name="Nozaki H."/>
            <person name="Durand P.M."/>
        </authorList>
    </citation>
    <scope>NUCLEOTIDE SEQUENCE [LARGE SCALE GENOMIC DNA]</scope>
    <source>
        <strain evidence="2 3">NIES-571</strain>
    </source>
</reference>
<dbReference type="Proteomes" id="UP000236333">
    <property type="component" value="Unassembled WGS sequence"/>
</dbReference>
<evidence type="ECO:0000313" key="3">
    <source>
        <dbReference type="Proteomes" id="UP000236333"/>
    </source>
</evidence>
<comment type="caution">
    <text evidence="2">The sequence shown here is derived from an EMBL/GenBank/DDBJ whole genome shotgun (WGS) entry which is preliminary data.</text>
</comment>
<feature type="compositionally biased region" description="Low complexity" evidence="1">
    <location>
        <begin position="92"/>
        <end position="101"/>
    </location>
</feature>
<dbReference type="EMBL" id="PGGS01000604">
    <property type="protein sequence ID" value="PNH02739.1"/>
    <property type="molecule type" value="Genomic_DNA"/>
</dbReference>
<gene>
    <name evidence="2" type="ORF">TSOC_011245</name>
</gene>
<evidence type="ECO:0000313" key="2">
    <source>
        <dbReference type="EMBL" id="PNH02739.1"/>
    </source>
</evidence>
<feature type="region of interest" description="Disordered" evidence="1">
    <location>
        <begin position="79"/>
        <end position="101"/>
    </location>
</feature>
<sequence>MNIDQAAMVLGPDSALLKEIHRLQVMYTGNLEQVKAEADQHTRLVLDALQAASDTAAAVKEAVAEAALRQQDEMLAMAERAAPPPPPPAPPSALLRLPANT</sequence>
<keyword evidence="3" id="KW-1185">Reference proteome</keyword>
<accession>A0A2J7ZR41</accession>
<evidence type="ECO:0000256" key="1">
    <source>
        <dbReference type="SAM" id="MobiDB-lite"/>
    </source>
</evidence>
<feature type="compositionally biased region" description="Pro residues" evidence="1">
    <location>
        <begin position="82"/>
        <end position="91"/>
    </location>
</feature>
<protein>
    <submittedName>
        <fullName evidence="2">Uncharacterized protein</fullName>
    </submittedName>
</protein>
<organism evidence="2 3">
    <name type="scientific">Tetrabaena socialis</name>
    <dbReference type="NCBI Taxonomy" id="47790"/>
    <lineage>
        <taxon>Eukaryota</taxon>
        <taxon>Viridiplantae</taxon>
        <taxon>Chlorophyta</taxon>
        <taxon>core chlorophytes</taxon>
        <taxon>Chlorophyceae</taxon>
        <taxon>CS clade</taxon>
        <taxon>Chlamydomonadales</taxon>
        <taxon>Tetrabaenaceae</taxon>
        <taxon>Tetrabaena</taxon>
    </lineage>
</organism>
<dbReference type="AlphaFoldDB" id="A0A2J7ZR41"/>
<dbReference type="OrthoDB" id="553052at2759"/>